<organism evidence="1 2">
    <name type="scientific">Rhipicephalus sanguineus</name>
    <name type="common">Brown dog tick</name>
    <name type="synonym">Ixodes sanguineus</name>
    <dbReference type="NCBI Taxonomy" id="34632"/>
    <lineage>
        <taxon>Eukaryota</taxon>
        <taxon>Metazoa</taxon>
        <taxon>Ecdysozoa</taxon>
        <taxon>Arthropoda</taxon>
        <taxon>Chelicerata</taxon>
        <taxon>Arachnida</taxon>
        <taxon>Acari</taxon>
        <taxon>Parasitiformes</taxon>
        <taxon>Ixodida</taxon>
        <taxon>Ixodoidea</taxon>
        <taxon>Ixodidae</taxon>
        <taxon>Rhipicephalinae</taxon>
        <taxon>Rhipicephalus</taxon>
        <taxon>Rhipicephalus</taxon>
    </lineage>
</organism>
<comment type="caution">
    <text evidence="1">The sequence shown here is derived from an EMBL/GenBank/DDBJ whole genome shotgun (WGS) entry which is preliminary data.</text>
</comment>
<evidence type="ECO:0000313" key="2">
    <source>
        <dbReference type="Proteomes" id="UP000821837"/>
    </source>
</evidence>
<dbReference type="Proteomes" id="UP000821837">
    <property type="component" value="Chromosome 5"/>
</dbReference>
<gene>
    <name evidence="1" type="ORF">HPB52_024175</name>
</gene>
<dbReference type="AlphaFoldDB" id="A0A9D4PT36"/>
<protein>
    <submittedName>
        <fullName evidence="1">Uncharacterized protein</fullName>
    </submittedName>
</protein>
<name>A0A9D4PT36_RHISA</name>
<keyword evidence="2" id="KW-1185">Reference proteome</keyword>
<reference evidence="1" key="1">
    <citation type="journal article" date="2020" name="Cell">
        <title>Large-Scale Comparative Analyses of Tick Genomes Elucidate Their Genetic Diversity and Vector Capacities.</title>
        <authorList>
            <consortium name="Tick Genome and Microbiome Consortium (TIGMIC)"/>
            <person name="Jia N."/>
            <person name="Wang J."/>
            <person name="Shi W."/>
            <person name="Du L."/>
            <person name="Sun Y."/>
            <person name="Zhan W."/>
            <person name="Jiang J.F."/>
            <person name="Wang Q."/>
            <person name="Zhang B."/>
            <person name="Ji P."/>
            <person name="Bell-Sakyi L."/>
            <person name="Cui X.M."/>
            <person name="Yuan T.T."/>
            <person name="Jiang B.G."/>
            <person name="Yang W.F."/>
            <person name="Lam T.T."/>
            <person name="Chang Q.C."/>
            <person name="Ding S.J."/>
            <person name="Wang X.J."/>
            <person name="Zhu J.G."/>
            <person name="Ruan X.D."/>
            <person name="Zhao L."/>
            <person name="Wei J.T."/>
            <person name="Ye R.Z."/>
            <person name="Que T.C."/>
            <person name="Du C.H."/>
            <person name="Zhou Y.H."/>
            <person name="Cheng J.X."/>
            <person name="Dai P.F."/>
            <person name="Guo W.B."/>
            <person name="Han X.H."/>
            <person name="Huang E.J."/>
            <person name="Li L.F."/>
            <person name="Wei W."/>
            <person name="Gao Y.C."/>
            <person name="Liu J.Z."/>
            <person name="Shao H.Z."/>
            <person name="Wang X."/>
            <person name="Wang C.C."/>
            <person name="Yang T.C."/>
            <person name="Huo Q.B."/>
            <person name="Li W."/>
            <person name="Chen H.Y."/>
            <person name="Chen S.E."/>
            <person name="Zhou L.G."/>
            <person name="Ni X.B."/>
            <person name="Tian J.H."/>
            <person name="Sheng Y."/>
            <person name="Liu T."/>
            <person name="Pan Y.S."/>
            <person name="Xia L.Y."/>
            <person name="Li J."/>
            <person name="Zhao F."/>
            <person name="Cao W.C."/>
        </authorList>
    </citation>
    <scope>NUCLEOTIDE SEQUENCE</scope>
    <source>
        <strain evidence="1">Rsan-2018</strain>
    </source>
</reference>
<proteinExistence type="predicted"/>
<accession>A0A9D4PT36</accession>
<sequence length="112" mass="11932">MAAQSKTLKILGDVTSVSTIASIGQQGLTEQVDGRAEITAEMGVLFHNGSEMSASTVPVEMAATSEGNGLHMRCSDRMTEADKKLHAKRFSISNLTSSGIYFIAGLDMQHAR</sequence>
<evidence type="ECO:0000313" key="1">
    <source>
        <dbReference type="EMBL" id="KAH7952577.1"/>
    </source>
</evidence>
<reference evidence="1" key="2">
    <citation type="submission" date="2021-09" db="EMBL/GenBank/DDBJ databases">
        <authorList>
            <person name="Jia N."/>
            <person name="Wang J."/>
            <person name="Shi W."/>
            <person name="Du L."/>
            <person name="Sun Y."/>
            <person name="Zhan W."/>
            <person name="Jiang J."/>
            <person name="Wang Q."/>
            <person name="Zhang B."/>
            <person name="Ji P."/>
            <person name="Sakyi L.B."/>
            <person name="Cui X."/>
            <person name="Yuan T."/>
            <person name="Jiang B."/>
            <person name="Yang W."/>
            <person name="Lam T.T.-Y."/>
            <person name="Chang Q."/>
            <person name="Ding S."/>
            <person name="Wang X."/>
            <person name="Zhu J."/>
            <person name="Ruan X."/>
            <person name="Zhao L."/>
            <person name="Wei J."/>
            <person name="Que T."/>
            <person name="Du C."/>
            <person name="Cheng J."/>
            <person name="Dai P."/>
            <person name="Han X."/>
            <person name="Huang E."/>
            <person name="Gao Y."/>
            <person name="Liu J."/>
            <person name="Shao H."/>
            <person name="Ye R."/>
            <person name="Li L."/>
            <person name="Wei W."/>
            <person name="Wang X."/>
            <person name="Wang C."/>
            <person name="Huo Q."/>
            <person name="Li W."/>
            <person name="Guo W."/>
            <person name="Chen H."/>
            <person name="Chen S."/>
            <person name="Zhou L."/>
            <person name="Zhou L."/>
            <person name="Ni X."/>
            <person name="Tian J."/>
            <person name="Zhou Y."/>
            <person name="Sheng Y."/>
            <person name="Liu T."/>
            <person name="Pan Y."/>
            <person name="Xia L."/>
            <person name="Li J."/>
            <person name="Zhao F."/>
            <person name="Cao W."/>
        </authorList>
    </citation>
    <scope>NUCLEOTIDE SEQUENCE</scope>
    <source>
        <strain evidence="1">Rsan-2018</strain>
        <tissue evidence="1">Larvae</tissue>
    </source>
</reference>
<dbReference type="EMBL" id="JABSTV010001251">
    <property type="protein sequence ID" value="KAH7952577.1"/>
    <property type="molecule type" value="Genomic_DNA"/>
</dbReference>